<evidence type="ECO:0000256" key="2">
    <source>
        <dbReference type="SAM" id="MobiDB-lite"/>
    </source>
</evidence>
<evidence type="ECO:0000313" key="4">
    <source>
        <dbReference type="Proteomes" id="UP001054811"/>
    </source>
</evidence>
<comment type="similarity">
    <text evidence="1">Belongs to the UPF0102 family.</text>
</comment>
<gene>
    <name evidence="3" type="ORF">L2X98_18760</name>
</gene>
<proteinExistence type="inferred from homology"/>
<dbReference type="Gene3D" id="3.40.1350.10">
    <property type="match status" value="1"/>
</dbReference>
<name>A0ABY5NNL9_9MICO</name>
<evidence type="ECO:0000256" key="1">
    <source>
        <dbReference type="ARBA" id="ARBA00006738"/>
    </source>
</evidence>
<protein>
    <submittedName>
        <fullName evidence="3">YraN family protein</fullName>
    </submittedName>
</protein>
<dbReference type="InterPro" id="IPR011856">
    <property type="entry name" value="tRNA_endonuc-like_dom_sf"/>
</dbReference>
<reference evidence="3" key="1">
    <citation type="submission" date="2022-01" db="EMBL/GenBank/DDBJ databases">
        <title>Microbacterium eymi and Microbacterium rhizovicinus sp. nov., isolated from the rhizospheric soil of Elymus tsukushiensis, a plant native to the Dokdo Islands, Republic of Korea.</title>
        <authorList>
            <person name="Hwang Y.J."/>
        </authorList>
    </citation>
    <scope>NUCLEOTIDE SEQUENCE</scope>
    <source>
        <strain evidence="3">KUDC0405</strain>
    </source>
</reference>
<dbReference type="InterPro" id="IPR003509">
    <property type="entry name" value="UPF0102_YraN-like"/>
</dbReference>
<accession>A0ABY5NNL9</accession>
<sequence length="84" mass="9223">MSWPAAATPWSSSRSRPGASDGFGDPLEAVDAPKRARLWRLAHAWCAQHPDRARGREVRLDVIGITGADPATARLEHLEDVPWV</sequence>
<keyword evidence="4" id="KW-1185">Reference proteome</keyword>
<dbReference type="Pfam" id="PF02021">
    <property type="entry name" value="UPF0102"/>
    <property type="match status" value="1"/>
</dbReference>
<dbReference type="EMBL" id="CP091139">
    <property type="protein sequence ID" value="UUT36728.1"/>
    <property type="molecule type" value="Genomic_DNA"/>
</dbReference>
<dbReference type="Proteomes" id="UP001054811">
    <property type="component" value="Chromosome"/>
</dbReference>
<feature type="compositionally biased region" description="Low complexity" evidence="2">
    <location>
        <begin position="1"/>
        <end position="17"/>
    </location>
</feature>
<evidence type="ECO:0000313" key="3">
    <source>
        <dbReference type="EMBL" id="UUT36728.1"/>
    </source>
</evidence>
<organism evidence="3 4">
    <name type="scientific">Microbacterium elymi</name>
    <dbReference type="NCBI Taxonomy" id="2909587"/>
    <lineage>
        <taxon>Bacteria</taxon>
        <taxon>Bacillati</taxon>
        <taxon>Actinomycetota</taxon>
        <taxon>Actinomycetes</taxon>
        <taxon>Micrococcales</taxon>
        <taxon>Microbacteriaceae</taxon>
        <taxon>Microbacterium</taxon>
    </lineage>
</organism>
<feature type="region of interest" description="Disordered" evidence="2">
    <location>
        <begin position="1"/>
        <end position="28"/>
    </location>
</feature>